<dbReference type="InterPro" id="IPR036291">
    <property type="entry name" value="NAD(P)-bd_dom_sf"/>
</dbReference>
<sequence length="253" mass="25952">MKRFVVTGSGSGIGRATAARLRDAGHAVLGVDRANADVAADLGTPTGRAQAIDAIARHWPDGIDGVLAAAGISAPDRAAETIAINHFGAVAVLEGVRPLLAKHGRGRAVAIGSTSVLLPSDAATVALCLAGDEAGAIAAAAASAQTSYMTSKLALTLWLRREAVTRDWAGSGILLNGVAPGVVSTPMTAPLFDDPAMMALIAQSNPMAVEGFAQPEEIAELIVHLLTMEGHYLLGQMIFIDGGTDAIMRPERF</sequence>
<dbReference type="Pfam" id="PF13561">
    <property type="entry name" value="adh_short_C2"/>
    <property type="match status" value="1"/>
</dbReference>
<dbReference type="Pfam" id="PF00106">
    <property type="entry name" value="adh_short"/>
    <property type="match status" value="1"/>
</dbReference>
<dbReference type="Proteomes" id="UP001139486">
    <property type="component" value="Unassembled WGS sequence"/>
</dbReference>
<comment type="similarity">
    <text evidence="1">Belongs to the short-chain dehydrogenases/reductases (SDR) family.</text>
</comment>
<name>A0A9X2HU11_9SPHN</name>
<organism evidence="2 3">
    <name type="scientific">Sphingomonas liriopis</name>
    <dbReference type="NCBI Taxonomy" id="2949094"/>
    <lineage>
        <taxon>Bacteria</taxon>
        <taxon>Pseudomonadati</taxon>
        <taxon>Pseudomonadota</taxon>
        <taxon>Alphaproteobacteria</taxon>
        <taxon>Sphingomonadales</taxon>
        <taxon>Sphingomonadaceae</taxon>
        <taxon>Sphingomonas</taxon>
    </lineage>
</organism>
<dbReference type="Gene3D" id="3.40.50.720">
    <property type="entry name" value="NAD(P)-binding Rossmann-like Domain"/>
    <property type="match status" value="1"/>
</dbReference>
<evidence type="ECO:0000256" key="1">
    <source>
        <dbReference type="ARBA" id="ARBA00006484"/>
    </source>
</evidence>
<gene>
    <name evidence="2" type="ORF">M9979_13455</name>
</gene>
<comment type="caution">
    <text evidence="2">The sequence shown here is derived from an EMBL/GenBank/DDBJ whole genome shotgun (WGS) entry which is preliminary data.</text>
</comment>
<evidence type="ECO:0000313" key="3">
    <source>
        <dbReference type="Proteomes" id="UP001139486"/>
    </source>
</evidence>
<dbReference type="PRINTS" id="PR00081">
    <property type="entry name" value="GDHRDH"/>
</dbReference>
<dbReference type="PANTHER" id="PTHR42879:SF2">
    <property type="entry name" value="3-OXOACYL-[ACYL-CARRIER-PROTEIN] REDUCTASE FABG"/>
    <property type="match status" value="1"/>
</dbReference>
<proteinExistence type="inferred from homology"/>
<reference evidence="2" key="1">
    <citation type="submission" date="2022-05" db="EMBL/GenBank/DDBJ databases">
        <title>Sphingomonas sp. strain RP10 Genome sequencing and assembly.</title>
        <authorList>
            <person name="Kim I."/>
        </authorList>
    </citation>
    <scope>NUCLEOTIDE SEQUENCE</scope>
    <source>
        <strain evidence="2">RP10</strain>
    </source>
</reference>
<dbReference type="SUPFAM" id="SSF51735">
    <property type="entry name" value="NAD(P)-binding Rossmann-fold domains"/>
    <property type="match status" value="1"/>
</dbReference>
<dbReference type="InterPro" id="IPR002347">
    <property type="entry name" value="SDR_fam"/>
</dbReference>
<dbReference type="AlphaFoldDB" id="A0A9X2HU11"/>
<accession>A0A9X2HU11</accession>
<dbReference type="RefSeq" id="WP_254289873.1">
    <property type="nucleotide sequence ID" value="NZ_JAMLDY010000017.1"/>
</dbReference>
<keyword evidence="3" id="KW-1185">Reference proteome</keyword>
<protein>
    <submittedName>
        <fullName evidence="2">SDR family oxidoreductase</fullName>
    </submittedName>
</protein>
<dbReference type="PANTHER" id="PTHR42879">
    <property type="entry name" value="3-OXOACYL-(ACYL-CARRIER-PROTEIN) REDUCTASE"/>
    <property type="match status" value="1"/>
</dbReference>
<dbReference type="EMBL" id="JAMLDY010000017">
    <property type="protein sequence ID" value="MCP3735877.1"/>
    <property type="molecule type" value="Genomic_DNA"/>
</dbReference>
<dbReference type="InterPro" id="IPR050259">
    <property type="entry name" value="SDR"/>
</dbReference>
<evidence type="ECO:0000313" key="2">
    <source>
        <dbReference type="EMBL" id="MCP3735877.1"/>
    </source>
</evidence>